<reference evidence="2" key="1">
    <citation type="journal article" date="2014" name="Proc. Natl. Acad. Sci. U.S.A.">
        <title>Extensive sampling of basidiomycete genomes demonstrates inadequacy of the white-rot/brown-rot paradigm for wood decay fungi.</title>
        <authorList>
            <person name="Riley R."/>
            <person name="Salamov A.A."/>
            <person name="Brown D.W."/>
            <person name="Nagy L.G."/>
            <person name="Floudas D."/>
            <person name="Held B.W."/>
            <person name="Levasseur A."/>
            <person name="Lombard V."/>
            <person name="Morin E."/>
            <person name="Otillar R."/>
            <person name="Lindquist E.A."/>
            <person name="Sun H."/>
            <person name="LaButti K.M."/>
            <person name="Schmutz J."/>
            <person name="Jabbour D."/>
            <person name="Luo H."/>
            <person name="Baker S.E."/>
            <person name="Pisabarro A.G."/>
            <person name="Walton J.D."/>
            <person name="Blanchette R.A."/>
            <person name="Henrissat B."/>
            <person name="Martin F."/>
            <person name="Cullen D."/>
            <person name="Hibbett D.S."/>
            <person name="Grigoriev I.V."/>
        </authorList>
    </citation>
    <scope>NUCLEOTIDE SEQUENCE [LARGE SCALE GENOMIC DNA]</scope>
    <source>
        <strain evidence="2">FD-172 SS1</strain>
    </source>
</reference>
<dbReference type="EMBL" id="KL198017">
    <property type="protein sequence ID" value="KDQ20878.1"/>
    <property type="molecule type" value="Genomic_DNA"/>
</dbReference>
<dbReference type="Proteomes" id="UP000027195">
    <property type="component" value="Unassembled WGS sequence"/>
</dbReference>
<evidence type="ECO:0000313" key="2">
    <source>
        <dbReference type="Proteomes" id="UP000027195"/>
    </source>
</evidence>
<evidence type="ECO:0000313" key="1">
    <source>
        <dbReference type="EMBL" id="KDQ20878.1"/>
    </source>
</evidence>
<accession>A0A067MYS2</accession>
<organism evidence="1 2">
    <name type="scientific">Botryobasidium botryosum (strain FD-172 SS1)</name>
    <dbReference type="NCBI Taxonomy" id="930990"/>
    <lineage>
        <taxon>Eukaryota</taxon>
        <taxon>Fungi</taxon>
        <taxon>Dikarya</taxon>
        <taxon>Basidiomycota</taxon>
        <taxon>Agaricomycotina</taxon>
        <taxon>Agaricomycetes</taxon>
        <taxon>Cantharellales</taxon>
        <taxon>Botryobasidiaceae</taxon>
        <taxon>Botryobasidium</taxon>
    </lineage>
</organism>
<name>A0A067MYS2_BOTB1</name>
<gene>
    <name evidence="1" type="ORF">BOTBODRAFT_321259</name>
</gene>
<protein>
    <submittedName>
        <fullName evidence="1">Uncharacterized protein</fullName>
    </submittedName>
</protein>
<dbReference type="AlphaFoldDB" id="A0A067MYS2"/>
<dbReference type="InParanoid" id="A0A067MYS2"/>
<sequence>MLGCTALAFSAGESTNTYQSHLAVLLVSKIFGSPTLRAWPTQVIGPVAHISIEQSFGLLRARWFASAQPRRVKTAGCRAHRTPNFATSNSVTDLRLPPNTNTMLILI</sequence>
<keyword evidence="2" id="KW-1185">Reference proteome</keyword>
<dbReference type="HOGENOM" id="CLU_2209583_0_0_1"/>
<proteinExistence type="predicted"/>